<organism evidence="2 3">
    <name type="scientific">Microbacterium testaceum</name>
    <name type="common">Aureobacterium testaceum</name>
    <name type="synonym">Brevibacterium testaceum</name>
    <dbReference type="NCBI Taxonomy" id="2033"/>
    <lineage>
        <taxon>Bacteria</taxon>
        <taxon>Bacillati</taxon>
        <taxon>Actinomycetota</taxon>
        <taxon>Actinomycetes</taxon>
        <taxon>Micrococcales</taxon>
        <taxon>Microbacteriaceae</taxon>
        <taxon>Microbacterium</taxon>
    </lineage>
</organism>
<feature type="non-terminal residue" evidence="2">
    <location>
        <position position="1"/>
    </location>
</feature>
<feature type="region of interest" description="Disordered" evidence="1">
    <location>
        <begin position="1"/>
        <end position="22"/>
    </location>
</feature>
<proteinExistence type="predicted"/>
<dbReference type="PATRIC" id="fig|2033.6.peg.285"/>
<dbReference type="AlphaFoldDB" id="A0A147EUI7"/>
<evidence type="ECO:0000256" key="1">
    <source>
        <dbReference type="SAM" id="MobiDB-lite"/>
    </source>
</evidence>
<feature type="compositionally biased region" description="Low complexity" evidence="1">
    <location>
        <begin position="1"/>
        <end position="21"/>
    </location>
</feature>
<dbReference type="EMBL" id="LDRT01000110">
    <property type="protein sequence ID" value="KTR92439.1"/>
    <property type="molecule type" value="Genomic_DNA"/>
</dbReference>
<accession>A0A147EUI7</accession>
<sequence>TTALRSAQAAVSAAEQGVGAAQTAFDKARAGATDIDKREADNAVSSAQRALDQARVQTPDDGAKIGDLKDAVELAQMKRAQLDTAPDTGGTRAELDAARTRLTEATAELTRARQGALPALPAGEVLYLTSLPRRVDSVEARRGAEVKGAAMVVSGATVALSGSASEVDARLLEVGDKATVDLPDDSTHAATITALTPGKQSSDRWTITLSPDPLTPAQVTALQGQNVRVMIPVGATQGDVLNVPLAALSAGPGGEERVEVVDGDPRDGDRASTRLVKVETGLAADGAVEVKPIEAALSPGDLVVVGR</sequence>
<name>A0A147EUI7_MICTE</name>
<dbReference type="Proteomes" id="UP000075025">
    <property type="component" value="Unassembled WGS sequence"/>
</dbReference>
<dbReference type="Gene3D" id="2.40.420.20">
    <property type="match status" value="1"/>
</dbReference>
<protein>
    <submittedName>
        <fullName evidence="2">Uncharacterized protein</fullName>
    </submittedName>
</protein>
<evidence type="ECO:0000313" key="3">
    <source>
        <dbReference type="Proteomes" id="UP000075025"/>
    </source>
</evidence>
<gene>
    <name evidence="2" type="ORF">NS220_14300</name>
</gene>
<reference evidence="2 3" key="1">
    <citation type="journal article" date="2016" name="Front. Microbiol.">
        <title>Genomic Resource of Rice Seed Associated Bacteria.</title>
        <authorList>
            <person name="Midha S."/>
            <person name="Bansal K."/>
            <person name="Sharma S."/>
            <person name="Kumar N."/>
            <person name="Patil P.P."/>
            <person name="Chaudhry V."/>
            <person name="Patil P.B."/>
        </authorList>
    </citation>
    <scope>NUCLEOTIDE SEQUENCE [LARGE SCALE GENOMIC DNA]</scope>
    <source>
        <strain evidence="2 3">NS220</strain>
    </source>
</reference>
<comment type="caution">
    <text evidence="2">The sequence shown here is derived from an EMBL/GenBank/DDBJ whole genome shotgun (WGS) entry which is preliminary data.</text>
</comment>
<evidence type="ECO:0000313" key="2">
    <source>
        <dbReference type="EMBL" id="KTR92439.1"/>
    </source>
</evidence>